<dbReference type="InterPro" id="IPR029063">
    <property type="entry name" value="SAM-dependent_MTases_sf"/>
</dbReference>
<dbReference type="Proteomes" id="UP000001549">
    <property type="component" value="Chromosome"/>
</dbReference>
<dbReference type="KEGG" id="fsy:FsymDg_3967"/>
<dbReference type="PRINTS" id="PR02008">
    <property type="entry name" value="RCMTFAMILY"/>
</dbReference>
<dbReference type="GO" id="GO:0003723">
    <property type="term" value="F:RNA binding"/>
    <property type="evidence" value="ECO:0007669"/>
    <property type="project" value="UniProtKB-UniRule"/>
</dbReference>
<evidence type="ECO:0000256" key="2">
    <source>
        <dbReference type="ARBA" id="ARBA00022679"/>
    </source>
</evidence>
<accession>F8AV29</accession>
<dbReference type="GO" id="GO:0008173">
    <property type="term" value="F:RNA methyltransferase activity"/>
    <property type="evidence" value="ECO:0007669"/>
    <property type="project" value="InterPro"/>
</dbReference>
<keyword evidence="3 5" id="KW-0949">S-adenosyl-L-methionine</keyword>
<evidence type="ECO:0000256" key="5">
    <source>
        <dbReference type="PROSITE-ProRule" id="PRU01023"/>
    </source>
</evidence>
<feature type="binding site" evidence="5">
    <location>
        <position position="149"/>
    </location>
    <ligand>
        <name>S-adenosyl-L-methionine</name>
        <dbReference type="ChEBI" id="CHEBI:59789"/>
    </ligand>
</feature>
<dbReference type="CDD" id="cd02440">
    <property type="entry name" value="AdoMet_MTases"/>
    <property type="match status" value="1"/>
</dbReference>
<dbReference type="InterPro" id="IPR001678">
    <property type="entry name" value="MeTrfase_RsmB-F_NOP2_dom"/>
</dbReference>
<name>F8AV29_9ACTN</name>
<dbReference type="HOGENOM" id="CLU_005316_7_0_11"/>
<evidence type="ECO:0000256" key="4">
    <source>
        <dbReference type="ARBA" id="ARBA00022884"/>
    </source>
</evidence>
<dbReference type="SUPFAM" id="SSF53335">
    <property type="entry name" value="S-adenosyl-L-methionine-dependent methyltransferases"/>
    <property type="match status" value="1"/>
</dbReference>
<feature type="binding site" evidence="5">
    <location>
        <position position="194"/>
    </location>
    <ligand>
        <name>S-adenosyl-L-methionine</name>
        <dbReference type="ChEBI" id="CHEBI:59789"/>
    </ligand>
</feature>
<evidence type="ECO:0000256" key="1">
    <source>
        <dbReference type="ARBA" id="ARBA00022603"/>
    </source>
</evidence>
<dbReference type="PANTHER" id="PTHR22807">
    <property type="entry name" value="NOP2 YEAST -RELATED NOL1/NOP2/FMU SUN DOMAIN-CONTAINING"/>
    <property type="match status" value="1"/>
</dbReference>
<comment type="similarity">
    <text evidence="5">Belongs to the class I-like SAM-binding methyltransferase superfamily. RsmB/NOP family.</text>
</comment>
<dbReference type="InterPro" id="IPR023267">
    <property type="entry name" value="RCMT"/>
</dbReference>
<dbReference type="AlphaFoldDB" id="F8AV29"/>
<dbReference type="Gene3D" id="3.30.70.1170">
    <property type="entry name" value="Sun protein, domain 3"/>
    <property type="match status" value="1"/>
</dbReference>
<dbReference type="Gene3D" id="3.40.50.150">
    <property type="entry name" value="Vaccinia Virus protein VP39"/>
    <property type="match status" value="1"/>
</dbReference>
<gene>
    <name evidence="7" type="ordered locus">FsymDg_3967</name>
</gene>
<dbReference type="PROSITE" id="PS51686">
    <property type="entry name" value="SAM_MT_RSMB_NOP"/>
    <property type="match status" value="1"/>
</dbReference>
<keyword evidence="2 5" id="KW-0808">Transferase</keyword>
<dbReference type="Pfam" id="PF01189">
    <property type="entry name" value="Methyltr_RsmB-F"/>
    <property type="match status" value="1"/>
</dbReference>
<dbReference type="STRING" id="656024.FsymDg_3967"/>
<keyword evidence="4 5" id="KW-0694">RNA-binding</keyword>
<protein>
    <submittedName>
        <fullName evidence="7">Fmu (Sun) domain protein</fullName>
    </submittedName>
</protein>
<comment type="caution">
    <text evidence="5">Lacks conserved residue(s) required for the propagation of feature annotation.</text>
</comment>
<sequence length="326" mass="36289">MWRGGWVNRKRALFVRRLSEILQLAESEVVDRLCLDRRPGVRVNRLSPLGVATIHRAIADLGLTLDPLDWCPDGYLLRGDKRVLSRSEVFGGGHAYIQNISSLVPALALAPAPAPAPDESIIDLCAAPGGKTAHIAALVGNEARLWANDGIAPRLEKLRAVTRQFHVRLAETSCHPAQYADKFITERFDRVLLDAQCSGEGLVDLRSSAALRYWTEQRVIDYGWLQRKMLVAACRLLRPGGVLVYSTCTFGPEENEAPLSYLLRHHPVEVCPIEVDIDGFAPDAWRPGLRHWRTETFHPALADARRILPGPAFEGFFVCKLRKLPG</sequence>
<dbReference type="PANTHER" id="PTHR22807:SF30">
    <property type="entry name" value="28S RRNA (CYTOSINE(4447)-C(5))-METHYLTRANSFERASE-RELATED"/>
    <property type="match status" value="1"/>
</dbReference>
<evidence type="ECO:0000259" key="6">
    <source>
        <dbReference type="PROSITE" id="PS51686"/>
    </source>
</evidence>
<dbReference type="GO" id="GO:0001510">
    <property type="term" value="P:RNA methylation"/>
    <property type="evidence" value="ECO:0007669"/>
    <property type="project" value="InterPro"/>
</dbReference>
<proteinExistence type="inferred from homology"/>
<evidence type="ECO:0000256" key="3">
    <source>
        <dbReference type="ARBA" id="ARBA00022691"/>
    </source>
</evidence>
<feature type="binding site" evidence="5">
    <location>
        <begin position="125"/>
        <end position="131"/>
    </location>
    <ligand>
        <name>S-adenosyl-L-methionine</name>
        <dbReference type="ChEBI" id="CHEBI:59789"/>
    </ligand>
</feature>
<keyword evidence="8" id="KW-1185">Reference proteome</keyword>
<keyword evidence="1 5" id="KW-0489">Methyltransferase</keyword>
<evidence type="ECO:0000313" key="7">
    <source>
        <dbReference type="EMBL" id="AEH11242.1"/>
    </source>
</evidence>
<feature type="domain" description="SAM-dependent MTase RsmB/NOP-type" evidence="6">
    <location>
        <begin position="29"/>
        <end position="324"/>
    </location>
</feature>
<dbReference type="InterPro" id="IPR049560">
    <property type="entry name" value="MeTrfase_RsmB-F_NOP2_cat"/>
</dbReference>
<dbReference type="EMBL" id="CP002801">
    <property type="protein sequence ID" value="AEH11242.1"/>
    <property type="molecule type" value="Genomic_DNA"/>
</dbReference>
<reference evidence="7 8" key="1">
    <citation type="submission" date="2011-05" db="EMBL/GenBank/DDBJ databases">
        <title>Complete sequence of chromosome of Frankia symbiont of Datisca glomerata.</title>
        <authorList>
            <consortium name="US DOE Joint Genome Institute"/>
            <person name="Lucas S."/>
            <person name="Han J."/>
            <person name="Lapidus A."/>
            <person name="Cheng J.-F."/>
            <person name="Goodwin L."/>
            <person name="Pitluck S."/>
            <person name="Peters L."/>
            <person name="Mikhailova N."/>
            <person name="Chertkov O."/>
            <person name="Teshima H."/>
            <person name="Han C."/>
            <person name="Tapia R."/>
            <person name="Land M."/>
            <person name="Hauser L."/>
            <person name="Kyrpides N."/>
            <person name="Ivanova N."/>
            <person name="Pagani I."/>
            <person name="Berry A."/>
            <person name="Pawlowski K."/>
            <person name="Persson T."/>
            <person name="Vanden Heuvel B."/>
            <person name="Benson D."/>
            <person name="Woyke T."/>
        </authorList>
    </citation>
    <scope>NUCLEOTIDE SEQUENCE [LARGE SCALE GENOMIC DNA]</scope>
    <source>
        <strain evidence="8">4085684</strain>
    </source>
</reference>
<organism evidence="7 8">
    <name type="scientific">Candidatus Protofrankia datiscae</name>
    <dbReference type="NCBI Taxonomy" id="2716812"/>
    <lineage>
        <taxon>Bacteria</taxon>
        <taxon>Bacillati</taxon>
        <taxon>Actinomycetota</taxon>
        <taxon>Actinomycetes</taxon>
        <taxon>Frankiales</taxon>
        <taxon>Frankiaceae</taxon>
        <taxon>Protofrankia</taxon>
    </lineage>
</organism>
<dbReference type="eggNOG" id="COG0144">
    <property type="taxonomic scope" value="Bacteria"/>
</dbReference>
<evidence type="ECO:0000313" key="8">
    <source>
        <dbReference type="Proteomes" id="UP000001549"/>
    </source>
</evidence>
<feature type="active site" description="Nucleophile" evidence="5">
    <location>
        <position position="248"/>
    </location>
</feature>